<organism evidence="1 2">
    <name type="scientific">Winogradskyella pacifica</name>
    <dbReference type="NCBI Taxonomy" id="664642"/>
    <lineage>
        <taxon>Bacteria</taxon>
        <taxon>Pseudomonadati</taxon>
        <taxon>Bacteroidota</taxon>
        <taxon>Flavobacteriia</taxon>
        <taxon>Flavobacteriales</taxon>
        <taxon>Flavobacteriaceae</taxon>
        <taxon>Winogradskyella</taxon>
    </lineage>
</organism>
<accession>A0A3D9NAC0</accession>
<dbReference type="EMBL" id="QREI01000001">
    <property type="protein sequence ID" value="REE27449.1"/>
    <property type="molecule type" value="Genomic_DNA"/>
</dbReference>
<comment type="caution">
    <text evidence="1">The sequence shown here is derived from an EMBL/GenBank/DDBJ whole genome shotgun (WGS) entry which is preliminary data.</text>
</comment>
<keyword evidence="1" id="KW-0808">Transferase</keyword>
<proteinExistence type="predicted"/>
<dbReference type="InterPro" id="IPR002495">
    <property type="entry name" value="Glyco_trans_8"/>
</dbReference>
<dbReference type="GO" id="GO:0016757">
    <property type="term" value="F:glycosyltransferase activity"/>
    <property type="evidence" value="ECO:0007669"/>
    <property type="project" value="InterPro"/>
</dbReference>
<dbReference type="SUPFAM" id="SSF53448">
    <property type="entry name" value="Nucleotide-diphospho-sugar transferases"/>
    <property type="match status" value="1"/>
</dbReference>
<evidence type="ECO:0000313" key="1">
    <source>
        <dbReference type="EMBL" id="REE27449.1"/>
    </source>
</evidence>
<protein>
    <submittedName>
        <fullName evidence="1">Glycosyl transferase family 8</fullName>
    </submittedName>
</protein>
<dbReference type="InterPro" id="IPR029044">
    <property type="entry name" value="Nucleotide-diphossugar_trans"/>
</dbReference>
<keyword evidence="2" id="KW-1185">Reference proteome</keyword>
<reference evidence="1 2" key="1">
    <citation type="submission" date="2018-07" db="EMBL/GenBank/DDBJ databases">
        <title>Genomic Encyclopedia of Type Strains, Phase III (KMG-III): the genomes of soil and plant-associated and newly described type strains.</title>
        <authorList>
            <person name="Whitman W."/>
        </authorList>
    </citation>
    <scope>NUCLEOTIDE SEQUENCE [LARGE SCALE GENOMIC DNA]</scope>
    <source>
        <strain evidence="1 2">CECT 7948</strain>
    </source>
</reference>
<dbReference type="RefSeq" id="WP_115807801.1">
    <property type="nucleotide sequence ID" value="NZ_QREI01000001.1"/>
</dbReference>
<dbReference type="Pfam" id="PF01501">
    <property type="entry name" value="Glyco_transf_8"/>
    <property type="match status" value="1"/>
</dbReference>
<evidence type="ECO:0000313" key="2">
    <source>
        <dbReference type="Proteomes" id="UP000256919"/>
    </source>
</evidence>
<dbReference type="OrthoDB" id="1491958at2"/>
<dbReference type="Gene3D" id="3.90.550.10">
    <property type="entry name" value="Spore Coat Polysaccharide Biosynthesis Protein SpsA, Chain A"/>
    <property type="match status" value="1"/>
</dbReference>
<sequence>MKNLVITGGNSDYFEYLVPFITSIRENDKLDNTIIVVCDNTIKGKWNKPGSFKKGGSFSLEQLEFFDKNKVEVVVFSKLLEENKFSTEIFDNIKTGHWAYPAKYIYCYFIANNYRDRVEKVAFFDADIYIQKDINKIFDLINGDQIYLNHEFSKIGDSSYMTDWIKFSKEHLMIKSLDIINIQDEFNICTGFFAGKIDVFLRDINFAVVISSNPILAFHSDQPLMNILVHVYNFPYIELGEELVHMAHIERKDTRFENNTFIVKEKIPTAIHYHGPLREWVKSIIVEDYDADNNQPSLLEKIKFRIKKNLP</sequence>
<gene>
    <name evidence="1" type="ORF">DFQ09_101280</name>
</gene>
<dbReference type="AlphaFoldDB" id="A0A3D9NAC0"/>
<name>A0A3D9NAC0_9FLAO</name>
<dbReference type="Proteomes" id="UP000256919">
    <property type="component" value="Unassembled WGS sequence"/>
</dbReference>